<evidence type="ECO:0000313" key="3">
    <source>
        <dbReference type="Proteomes" id="UP000515307"/>
    </source>
</evidence>
<gene>
    <name evidence="2" type="ORF">F0344_04230</name>
</gene>
<organism evidence="2 3">
    <name type="scientific">Streptomyces finlayi</name>
    <dbReference type="NCBI Taxonomy" id="67296"/>
    <lineage>
        <taxon>Bacteria</taxon>
        <taxon>Bacillati</taxon>
        <taxon>Actinomycetota</taxon>
        <taxon>Actinomycetes</taxon>
        <taxon>Kitasatosporales</taxon>
        <taxon>Streptomycetaceae</taxon>
        <taxon>Streptomyces</taxon>
    </lineage>
</organism>
<dbReference type="KEGG" id="sfiy:F0344_04230"/>
<dbReference type="Gene3D" id="3.40.50.300">
    <property type="entry name" value="P-loop containing nucleotide triphosphate hydrolases"/>
    <property type="match status" value="1"/>
</dbReference>
<feature type="region of interest" description="Disordered" evidence="1">
    <location>
        <begin position="447"/>
        <end position="472"/>
    </location>
</feature>
<protein>
    <recommendedName>
        <fullName evidence="4">Tetratricopeptide repeat protein</fullName>
    </recommendedName>
</protein>
<dbReference type="SUPFAM" id="SSF50494">
    <property type="entry name" value="Trypsin-like serine proteases"/>
    <property type="match status" value="1"/>
</dbReference>
<reference evidence="3" key="1">
    <citation type="submission" date="2019-10" db="EMBL/GenBank/DDBJ databases">
        <title>Antimicrobial potential of Antarctic Bacteria.</title>
        <authorList>
            <person name="Benaud N."/>
            <person name="Edwards R.J."/>
            <person name="Ferrari B.C."/>
        </authorList>
    </citation>
    <scope>NUCLEOTIDE SEQUENCE [LARGE SCALE GENOMIC DNA]</scope>
    <source>
        <strain evidence="3">NBSH44</strain>
    </source>
</reference>
<dbReference type="RefSeq" id="WP_185297481.1">
    <property type="nucleotide sequence ID" value="NZ_CP045702.1"/>
</dbReference>
<dbReference type="Gene3D" id="2.40.10.10">
    <property type="entry name" value="Trypsin-like serine proteases"/>
    <property type="match status" value="1"/>
</dbReference>
<evidence type="ECO:0000313" key="2">
    <source>
        <dbReference type="EMBL" id="QNE73913.1"/>
    </source>
</evidence>
<dbReference type="Proteomes" id="UP000515307">
    <property type="component" value="Chromosome"/>
</dbReference>
<evidence type="ECO:0000256" key="1">
    <source>
        <dbReference type="SAM" id="MobiDB-lite"/>
    </source>
</evidence>
<keyword evidence="3" id="KW-1185">Reference proteome</keyword>
<dbReference type="Gene3D" id="1.25.40.10">
    <property type="entry name" value="Tetratricopeptide repeat domain"/>
    <property type="match status" value="3"/>
</dbReference>
<sequence length="1350" mass="146754">MEEGHVVQVRSVAGFGSGYLIAPRLVLTAAHVVPSPHAPGEVTVALAESDVRYPAVVRWRGLDDDGVDAALLEIPAEVGGWMPPGTLRGARGRRPQRWGRCATSGTEVAVAATGYPRMQRAVAGRGQEMVINRGRVTLIGRVRPHGGGESFEILDDIGLPPYNTAGLDHETARQTTHWSGMSGAAVLLSDAKLLLGVVSEDRRPDRGTRLTYTRSEDLLACAGFRTVLREAVPAAPQLEPAELAGLLEPAPPRLEVSSPTMLLRADAEVVSFHGREDTLADLERWCLADPDGAPAARVLTGPGGQGKTRLARQLTARMRDRGWTAGQVLRKPQGLRALRMVQQPVLLIVDYAETRPELVRELWEQTRESGHQVRLLLLARSLGSWATRATGYLPETRLHALDPGAGGRERAFRMAAQDLARRLAEVSVPGVADVDWPGLADSLRYDRPGAHSSSAAGTHPHATPDDHPSTTPVAETALTVQMAALAALLRFARIPDRNDGPLEARLLAHEKTYWVDAAGGRGLGARDTDLLEQAVAAAVLCPAQNGPEARATIAQLLPDEPTRAANVVAWLRDVYPPPQGRHWGRLEPDRLAEFHASEQVVRERELLPKLFASAPDHQRVQILTVLARSAVTHANEGRAREAHHVIKRLRAVLRNVPDQVPLTAAMLRAHADALPRQTHVLRDYVLDVARRLDRLCGAAGDGPQALRDRAWALHNLAERHLAVGAWTDAAAAAKGAATLRQRLADDGTTTHRTEWADSLLVLSRASLNTGCLTEAHLAGVRALGLYRELAAENGEEREKRESGLVRALLNLSSVVWRVDPSAIPFDQIAQSDAHTDEAVRRARQLAALQPDLDPLLLVAALTERGTNLWRLSRHTESLPLSEEALETSRRLATENPDAWIAHLADALRGLALAYSSASRPPAESAALQREAIALLRPLAKDLPEVHQPTLAQTLHNLAWDQFDDGEHEAALETAGEAVDLRRARARDEARAGVSGLARAVSTRATFQARLGDHRTAVEGFDEALRIYTGSALPLSASDMFRQSAVALRLVSSYDVLGRAADALATLDDALAVRRRLSTYAPSLYTESHATGLHNGSDLFWRNDRPVAARILLRQALLQYRRLARDGEGRQGLAFCLHDLGTSYATSWATADRAVPVLREAYELRVALSADDPGPEHESALADTCAGLGHALLRTSRFPAAAHVAEHEVHLRKRLLALGEEQHERPLCHALLRLADAQAMADRPTIAWSAALEAERACQTLATRPGEPPDDTAWLLYRLGGTLSLAGRHDIRRAARGLAPARRAVRLYRRAVDRDPSAQADLNYAVAGLARVLDRLGRHDEAADVRLRRAV</sequence>
<dbReference type="SUPFAM" id="SSF48452">
    <property type="entry name" value="TPR-like"/>
    <property type="match status" value="1"/>
</dbReference>
<dbReference type="Pfam" id="PF13365">
    <property type="entry name" value="Trypsin_2"/>
    <property type="match status" value="1"/>
</dbReference>
<dbReference type="PANTHER" id="PTHR19959">
    <property type="entry name" value="KINESIN LIGHT CHAIN"/>
    <property type="match status" value="1"/>
</dbReference>
<dbReference type="InterPro" id="IPR043504">
    <property type="entry name" value="Peptidase_S1_PA_chymotrypsin"/>
</dbReference>
<accession>A0A7G7BEZ8</accession>
<dbReference type="InterPro" id="IPR009003">
    <property type="entry name" value="Peptidase_S1_PA"/>
</dbReference>
<dbReference type="PANTHER" id="PTHR19959:SF119">
    <property type="entry name" value="FUNGAL LIPASE-LIKE DOMAIN-CONTAINING PROTEIN"/>
    <property type="match status" value="1"/>
</dbReference>
<dbReference type="EMBL" id="CP045702">
    <property type="protein sequence ID" value="QNE73913.1"/>
    <property type="molecule type" value="Genomic_DNA"/>
</dbReference>
<name>A0A7G7BEZ8_9ACTN</name>
<evidence type="ECO:0008006" key="4">
    <source>
        <dbReference type="Google" id="ProtNLM"/>
    </source>
</evidence>
<proteinExistence type="predicted"/>
<dbReference type="InterPro" id="IPR011990">
    <property type="entry name" value="TPR-like_helical_dom_sf"/>
</dbReference>
<dbReference type="SUPFAM" id="SSF52540">
    <property type="entry name" value="P-loop containing nucleoside triphosphate hydrolases"/>
    <property type="match status" value="1"/>
</dbReference>
<dbReference type="InterPro" id="IPR027417">
    <property type="entry name" value="P-loop_NTPase"/>
</dbReference>